<dbReference type="RefSeq" id="WP_266058594.1">
    <property type="nucleotide sequence ID" value="NZ_JAPFQN010000013.1"/>
</dbReference>
<dbReference type="InterPro" id="IPR036761">
    <property type="entry name" value="TTHA0802/YceI-like_sf"/>
</dbReference>
<evidence type="ECO:0000313" key="3">
    <source>
        <dbReference type="Proteomes" id="UP001209885"/>
    </source>
</evidence>
<protein>
    <submittedName>
        <fullName evidence="2">YceI family protein</fullName>
    </submittedName>
</protein>
<feature type="domain" description="Lipid/polyisoprenoid-binding YceI-like" evidence="1">
    <location>
        <begin position="92"/>
        <end position="225"/>
    </location>
</feature>
<name>A0ABT3RWE6_9BACT</name>
<proteinExistence type="predicted"/>
<reference evidence="2 3" key="1">
    <citation type="submission" date="2022-11" db="EMBL/GenBank/DDBJ databases">
        <title>The characterization of three novel Bacteroidetes species and genomic analysis of their roles in tidal elemental geochemical cycles.</title>
        <authorList>
            <person name="Ma K."/>
        </authorList>
    </citation>
    <scope>NUCLEOTIDE SEQUENCE [LARGE SCALE GENOMIC DNA]</scope>
    <source>
        <strain evidence="2 3">M17</strain>
    </source>
</reference>
<dbReference type="Proteomes" id="UP001209885">
    <property type="component" value="Unassembled WGS sequence"/>
</dbReference>
<evidence type="ECO:0000313" key="2">
    <source>
        <dbReference type="EMBL" id="MCX2745968.1"/>
    </source>
</evidence>
<dbReference type="Pfam" id="PF04264">
    <property type="entry name" value="YceI"/>
    <property type="match status" value="1"/>
</dbReference>
<evidence type="ECO:0000259" key="1">
    <source>
        <dbReference type="Pfam" id="PF04264"/>
    </source>
</evidence>
<accession>A0ABT3RWE6</accession>
<keyword evidence="3" id="KW-1185">Reference proteome</keyword>
<dbReference type="EMBL" id="JAPFQN010000013">
    <property type="protein sequence ID" value="MCX2745968.1"/>
    <property type="molecule type" value="Genomic_DNA"/>
</dbReference>
<dbReference type="SUPFAM" id="SSF101874">
    <property type="entry name" value="YceI-like"/>
    <property type="match status" value="1"/>
</dbReference>
<dbReference type="Gene3D" id="2.40.128.110">
    <property type="entry name" value="Lipid/polyisoprenoid-binding, YceI-like"/>
    <property type="match status" value="1"/>
</dbReference>
<organism evidence="2 3">
    <name type="scientific">Mangrovivirga halotolerans</name>
    <dbReference type="NCBI Taxonomy" id="2993936"/>
    <lineage>
        <taxon>Bacteria</taxon>
        <taxon>Pseudomonadati</taxon>
        <taxon>Bacteroidota</taxon>
        <taxon>Cytophagia</taxon>
        <taxon>Cytophagales</taxon>
        <taxon>Mangrovivirgaceae</taxon>
        <taxon>Mangrovivirga</taxon>
    </lineage>
</organism>
<gene>
    <name evidence="2" type="ORF">OO013_18955</name>
</gene>
<sequence>MIAHSRTTLRSIENISFQKLFSFLVLFSANLIVAQSNGDDDSQPFLLDIKLLEESSLGIFVETNVNSFVCEFQDENTYNKTLFKGIIENGGTDVTFRHGIINLPVVKFDCGKNMMNNDFRELLKSEKYPNIKLEFLKAIWYDRKNLNAEADNGEELGYFLVNLTVAGKTQQEKVNIYTTETKPGQLKCTGKIKINMKEFGLEPPVKFLGTVKVKEHIEIRFNLHFIRL</sequence>
<comment type="caution">
    <text evidence="2">The sequence shown here is derived from an EMBL/GenBank/DDBJ whole genome shotgun (WGS) entry which is preliminary data.</text>
</comment>
<dbReference type="InterPro" id="IPR007372">
    <property type="entry name" value="Lipid/polyisoprenoid-bd_YceI"/>
</dbReference>